<feature type="region of interest" description="Disordered" evidence="1">
    <location>
        <begin position="71"/>
        <end position="108"/>
    </location>
</feature>
<protein>
    <submittedName>
        <fullName evidence="2">Uncharacterized protein</fullName>
    </submittedName>
</protein>
<keyword evidence="3" id="KW-1185">Reference proteome</keyword>
<evidence type="ECO:0000256" key="1">
    <source>
        <dbReference type="SAM" id="MobiDB-lite"/>
    </source>
</evidence>
<dbReference type="Proteomes" id="UP001153069">
    <property type="component" value="Unassembled WGS sequence"/>
</dbReference>
<proteinExistence type="predicted"/>
<evidence type="ECO:0000313" key="3">
    <source>
        <dbReference type="Proteomes" id="UP001153069"/>
    </source>
</evidence>
<feature type="region of interest" description="Disordered" evidence="1">
    <location>
        <begin position="1"/>
        <end position="24"/>
    </location>
</feature>
<dbReference type="EMBL" id="CAICTM010001649">
    <property type="protein sequence ID" value="CAB9525264.1"/>
    <property type="molecule type" value="Genomic_DNA"/>
</dbReference>
<feature type="compositionally biased region" description="Low complexity" evidence="1">
    <location>
        <begin position="1"/>
        <end position="16"/>
    </location>
</feature>
<evidence type="ECO:0000313" key="2">
    <source>
        <dbReference type="EMBL" id="CAB9525264.1"/>
    </source>
</evidence>
<gene>
    <name evidence="2" type="ORF">SEMRO_1651_G288750.1</name>
</gene>
<reference evidence="2" key="1">
    <citation type="submission" date="2020-06" db="EMBL/GenBank/DDBJ databases">
        <authorList>
            <consortium name="Plant Systems Biology data submission"/>
        </authorList>
    </citation>
    <scope>NUCLEOTIDE SEQUENCE</scope>
    <source>
        <strain evidence="2">D6</strain>
    </source>
</reference>
<sequence>MKRTSDSTTSSTSSTDNMDAWQQWQASFRPSKRTCLLEDDSIDQAVQQHMSLTPVSVDDIPEEALEFLPLRNNKRSGQESHDELATSSALPLVPLRRDHSSGGALLRN</sequence>
<accession>A0A9N8ESI5</accession>
<name>A0A9N8ESI5_9STRA</name>
<dbReference type="AlphaFoldDB" id="A0A9N8ESI5"/>
<comment type="caution">
    <text evidence="2">The sequence shown here is derived from an EMBL/GenBank/DDBJ whole genome shotgun (WGS) entry which is preliminary data.</text>
</comment>
<organism evidence="2 3">
    <name type="scientific">Seminavis robusta</name>
    <dbReference type="NCBI Taxonomy" id="568900"/>
    <lineage>
        <taxon>Eukaryota</taxon>
        <taxon>Sar</taxon>
        <taxon>Stramenopiles</taxon>
        <taxon>Ochrophyta</taxon>
        <taxon>Bacillariophyta</taxon>
        <taxon>Bacillariophyceae</taxon>
        <taxon>Bacillariophycidae</taxon>
        <taxon>Naviculales</taxon>
        <taxon>Naviculaceae</taxon>
        <taxon>Seminavis</taxon>
    </lineage>
</organism>